<proteinExistence type="predicted"/>
<protein>
    <submittedName>
        <fullName evidence="2">Uncharacterized protein</fullName>
    </submittedName>
</protein>
<sequence length="233" mass="25801">MTGLMHRPAADTDVWRMNPSQRCPWRGGAGLGIAICPTYTLHRDRRMARTRNFKVNCNKWRPWGRSWRCRYTSCSVVVLPRGHWSAAPHCSAAPPAGLSCVTACTVKEMDGNVLLHEVNLFPTNMLRNPPSIPSPHTPNLSLNHTTSPSPSPSSCAPSPQHLLLLSPPCLSLDPFPVAPILSSAPFHYPYSPFAPLHLPCRRLSPLLPLPSTSLRWRGRVISSSNSSCQRSRF</sequence>
<accession>A0A5B7F1N4</accession>
<comment type="caution">
    <text evidence="2">The sequence shown here is derived from an EMBL/GenBank/DDBJ whole genome shotgun (WGS) entry which is preliminary data.</text>
</comment>
<dbReference type="Proteomes" id="UP000324222">
    <property type="component" value="Unassembled WGS sequence"/>
</dbReference>
<evidence type="ECO:0000256" key="1">
    <source>
        <dbReference type="SAM" id="MobiDB-lite"/>
    </source>
</evidence>
<gene>
    <name evidence="2" type="ORF">E2C01_032932</name>
</gene>
<name>A0A5B7F1N4_PORTR</name>
<evidence type="ECO:0000313" key="3">
    <source>
        <dbReference type="Proteomes" id="UP000324222"/>
    </source>
</evidence>
<dbReference type="EMBL" id="VSRR010004350">
    <property type="protein sequence ID" value="MPC39397.1"/>
    <property type="molecule type" value="Genomic_DNA"/>
</dbReference>
<organism evidence="2 3">
    <name type="scientific">Portunus trituberculatus</name>
    <name type="common">Swimming crab</name>
    <name type="synonym">Neptunus trituberculatus</name>
    <dbReference type="NCBI Taxonomy" id="210409"/>
    <lineage>
        <taxon>Eukaryota</taxon>
        <taxon>Metazoa</taxon>
        <taxon>Ecdysozoa</taxon>
        <taxon>Arthropoda</taxon>
        <taxon>Crustacea</taxon>
        <taxon>Multicrustacea</taxon>
        <taxon>Malacostraca</taxon>
        <taxon>Eumalacostraca</taxon>
        <taxon>Eucarida</taxon>
        <taxon>Decapoda</taxon>
        <taxon>Pleocyemata</taxon>
        <taxon>Brachyura</taxon>
        <taxon>Eubrachyura</taxon>
        <taxon>Portunoidea</taxon>
        <taxon>Portunidae</taxon>
        <taxon>Portuninae</taxon>
        <taxon>Portunus</taxon>
    </lineage>
</organism>
<evidence type="ECO:0000313" key="2">
    <source>
        <dbReference type="EMBL" id="MPC39397.1"/>
    </source>
</evidence>
<dbReference type="AlphaFoldDB" id="A0A5B7F1N4"/>
<feature type="region of interest" description="Disordered" evidence="1">
    <location>
        <begin position="132"/>
        <end position="155"/>
    </location>
</feature>
<keyword evidence="3" id="KW-1185">Reference proteome</keyword>
<reference evidence="2 3" key="1">
    <citation type="submission" date="2019-05" db="EMBL/GenBank/DDBJ databases">
        <title>Another draft genome of Portunus trituberculatus and its Hox gene families provides insights of decapod evolution.</title>
        <authorList>
            <person name="Jeong J.-H."/>
            <person name="Song I."/>
            <person name="Kim S."/>
            <person name="Choi T."/>
            <person name="Kim D."/>
            <person name="Ryu S."/>
            <person name="Kim W."/>
        </authorList>
    </citation>
    <scope>NUCLEOTIDE SEQUENCE [LARGE SCALE GENOMIC DNA]</scope>
    <source>
        <tissue evidence="2">Muscle</tissue>
    </source>
</reference>
<feature type="compositionally biased region" description="Polar residues" evidence="1">
    <location>
        <begin position="137"/>
        <end position="146"/>
    </location>
</feature>